<dbReference type="RefSeq" id="WP_116610893.1">
    <property type="nucleotide sequence ID" value="NZ_QEOB01000005.1"/>
</dbReference>
<proteinExistence type="predicted"/>
<reference evidence="1 2" key="1">
    <citation type="submission" date="2018-05" db="EMBL/GenBank/DDBJ databases">
        <title>Genomic Encyclopedia of Type Strains, Phase IV (KMG-V): Genome sequencing to study the core and pangenomes of soil and plant-associated prokaryotes.</title>
        <authorList>
            <person name="Whitman W."/>
        </authorList>
    </citation>
    <scope>NUCLEOTIDE SEQUENCE [LARGE SCALE GENOMIC DNA]</scope>
    <source>
        <strain evidence="1 2">SCZa-39</strain>
    </source>
</reference>
<dbReference type="EMBL" id="QEOB01000005">
    <property type="protein sequence ID" value="PVX84334.1"/>
    <property type="molecule type" value="Genomic_DNA"/>
</dbReference>
<dbReference type="Proteomes" id="UP000245712">
    <property type="component" value="Unassembled WGS sequence"/>
</dbReference>
<accession>A0ABX5KUK6</accession>
<keyword evidence="2" id="KW-1185">Reference proteome</keyword>
<evidence type="ECO:0000313" key="1">
    <source>
        <dbReference type="EMBL" id="PVX84334.1"/>
    </source>
</evidence>
<organism evidence="1 2">
    <name type="scientific">Paraburkholderia unamae</name>
    <dbReference type="NCBI Taxonomy" id="219649"/>
    <lineage>
        <taxon>Bacteria</taxon>
        <taxon>Pseudomonadati</taxon>
        <taxon>Pseudomonadota</taxon>
        <taxon>Betaproteobacteria</taxon>
        <taxon>Burkholderiales</taxon>
        <taxon>Burkholderiaceae</taxon>
        <taxon>Paraburkholderia</taxon>
    </lineage>
</organism>
<evidence type="ECO:0000313" key="2">
    <source>
        <dbReference type="Proteomes" id="UP000245712"/>
    </source>
</evidence>
<gene>
    <name evidence="1" type="ORF">C7402_105175</name>
</gene>
<name>A0ABX5KUK6_9BURK</name>
<protein>
    <submittedName>
        <fullName evidence="1">Uncharacterized protein</fullName>
    </submittedName>
</protein>
<sequence length="95" mass="10078">MNCKPGDLAYVVAGVNEGRVVTVAALAAQGWLQDGPLRLAPCSTPRWHVEGCDLRIVSLSGGIWGGLSTRVIRDEFLRPISGVPLADEVHDEVAA</sequence>
<comment type="caution">
    <text evidence="1">The sequence shown here is derived from an EMBL/GenBank/DDBJ whole genome shotgun (WGS) entry which is preliminary data.</text>
</comment>